<dbReference type="InterPro" id="IPR036412">
    <property type="entry name" value="HAD-like_sf"/>
</dbReference>
<dbReference type="PANTHER" id="PTHR28181">
    <property type="entry name" value="UPF0655 PROTEIN YCR015C"/>
    <property type="match status" value="1"/>
</dbReference>
<evidence type="ECO:0000313" key="1">
    <source>
        <dbReference type="EMBL" id="KAA8898390.1"/>
    </source>
</evidence>
<evidence type="ECO:0000313" key="2">
    <source>
        <dbReference type="Proteomes" id="UP000449547"/>
    </source>
</evidence>
<dbReference type="OrthoDB" id="10255128at2759"/>
<gene>
    <name evidence="1" type="ORF">DIURU_004674</name>
</gene>
<accession>A0A642UGB7</accession>
<reference evidence="1 2" key="1">
    <citation type="submission" date="2019-07" db="EMBL/GenBank/DDBJ databases">
        <title>Genome assembly of two rare yeast pathogens: Diutina rugosa and Trichomonascus ciferrii.</title>
        <authorList>
            <person name="Mixao V."/>
            <person name="Saus E."/>
            <person name="Hansen A."/>
            <person name="Lass-Flor C."/>
            <person name="Gabaldon T."/>
        </authorList>
    </citation>
    <scope>NUCLEOTIDE SEQUENCE [LARGE SCALE GENOMIC DNA]</scope>
    <source>
        <strain evidence="1 2">CBS 613</strain>
    </source>
</reference>
<dbReference type="EMBL" id="SWFT01000146">
    <property type="protein sequence ID" value="KAA8898390.1"/>
    <property type="molecule type" value="Genomic_DNA"/>
</dbReference>
<dbReference type="InterPro" id="IPR023214">
    <property type="entry name" value="HAD_sf"/>
</dbReference>
<dbReference type="OMA" id="NHYGIRI"/>
<dbReference type="Pfam" id="PF12710">
    <property type="entry name" value="HAD"/>
    <property type="match status" value="1"/>
</dbReference>
<dbReference type="GeneID" id="54783325"/>
<proteinExistence type="predicted"/>
<protein>
    <submittedName>
        <fullName evidence="1">Uncharacterized protein</fullName>
    </submittedName>
</protein>
<dbReference type="CDD" id="cd01427">
    <property type="entry name" value="HAD_like"/>
    <property type="match status" value="1"/>
</dbReference>
<dbReference type="Gene3D" id="3.40.50.1000">
    <property type="entry name" value="HAD superfamily/HAD-like"/>
    <property type="match status" value="1"/>
</dbReference>
<dbReference type="PANTHER" id="PTHR28181:SF1">
    <property type="entry name" value="COLD TOLERANCE PROTEIN 1"/>
    <property type="match status" value="1"/>
</dbReference>
<comment type="caution">
    <text evidence="1">The sequence shown here is derived from an EMBL/GenBank/DDBJ whole genome shotgun (WGS) entry which is preliminary data.</text>
</comment>
<sequence>MAPAGDETLLQTQHHHATHGLVIDWDETITVNDTLSLVASQPLAPYTASYLDDYNQFALDHPRPTTIDEERQWQRALAPIEAASIARLESGRALQWPRHPPEEPLPQLRPGFISAARKCNALGVPLVILSLNWSSWWMKRSMNHYGIRIADYITNEVDFASGMFADAKWGKIHTGADKARVMAQLNATSVKWSMVGDSRTDILAMIDANGGGIVIRDGANDKVGSSAIKALANLGVSVEKSEPIKGKVVWWTWQEIEAWIDSMPPQTKGL</sequence>
<dbReference type="SUPFAM" id="SSF56784">
    <property type="entry name" value="HAD-like"/>
    <property type="match status" value="1"/>
</dbReference>
<dbReference type="InterPro" id="IPR050849">
    <property type="entry name" value="HAD-like_hydrolase_phosphatase"/>
</dbReference>
<keyword evidence="2" id="KW-1185">Reference proteome</keyword>
<name>A0A642UGB7_DIURU</name>
<dbReference type="AlphaFoldDB" id="A0A642UGB7"/>
<dbReference type="Proteomes" id="UP000449547">
    <property type="component" value="Unassembled WGS sequence"/>
</dbReference>
<dbReference type="VEuPathDB" id="FungiDB:DIURU_004674"/>
<dbReference type="RefSeq" id="XP_034010511.1">
    <property type="nucleotide sequence ID" value="XM_034157573.1"/>
</dbReference>
<organism evidence="1 2">
    <name type="scientific">Diutina rugosa</name>
    <name type="common">Yeast</name>
    <name type="synonym">Candida rugosa</name>
    <dbReference type="NCBI Taxonomy" id="5481"/>
    <lineage>
        <taxon>Eukaryota</taxon>
        <taxon>Fungi</taxon>
        <taxon>Dikarya</taxon>
        <taxon>Ascomycota</taxon>
        <taxon>Saccharomycotina</taxon>
        <taxon>Pichiomycetes</taxon>
        <taxon>Debaryomycetaceae</taxon>
        <taxon>Diutina</taxon>
    </lineage>
</organism>